<sequence length="267" mass="28481">MKIMHDANNTPKRGRGMRSVVLSALKRCLAAGLLIASTQAGAVKVNPMTTKETPVEKQMFGALERVSRDAAKELAALRQSASGASLEGATFSDYVTRLSGGTVSTWRMKQVLPDGSTKVIAKWDARNGRSVPRQVALKQDGVEQFSHYGSGRPQLRPIVGSEKQRYSDAEVKALERAVQVRQAKGLRPSEVILEGVIDKPPCANCMVNLRDAELLAGTEGYDALNAVSSTKAAGQIEVFHFDGPAKGEFANARRAAVGSGLEAAGCN</sequence>
<keyword evidence="1" id="KW-0732">Signal</keyword>
<protein>
    <recommendedName>
        <fullName evidence="3">DUF3365 domain-containing protein</fullName>
    </recommendedName>
</protein>
<reference evidence="2" key="1">
    <citation type="submission" date="2024-06" db="EMBL/GenBank/DDBJ databases">
        <authorList>
            <person name="Li S."/>
        </authorList>
    </citation>
    <scope>NUCLEOTIDE SEQUENCE</scope>
    <source>
        <strain evidence="2">SR10</strain>
    </source>
</reference>
<evidence type="ECO:0000313" key="2">
    <source>
        <dbReference type="EMBL" id="XCO75365.1"/>
    </source>
</evidence>
<accession>A0AAU8MSW2</accession>
<evidence type="ECO:0000256" key="1">
    <source>
        <dbReference type="SAM" id="SignalP"/>
    </source>
</evidence>
<dbReference type="RefSeq" id="WP_363798312.1">
    <property type="nucleotide sequence ID" value="NZ_CP159925.1"/>
</dbReference>
<gene>
    <name evidence="2" type="ORF">ABU614_00775</name>
</gene>
<dbReference type="AlphaFoldDB" id="A0AAU8MSW2"/>
<proteinExistence type="predicted"/>
<feature type="signal peptide" evidence="1">
    <location>
        <begin position="1"/>
        <end position="42"/>
    </location>
</feature>
<name>A0AAU8MSW2_9GAMM</name>
<dbReference type="EMBL" id="CP159925">
    <property type="protein sequence ID" value="XCO75365.1"/>
    <property type="molecule type" value="Genomic_DNA"/>
</dbReference>
<evidence type="ECO:0008006" key="3">
    <source>
        <dbReference type="Google" id="ProtNLM"/>
    </source>
</evidence>
<organism evidence="2">
    <name type="scientific">Lysobacter firmicutimachus</name>
    <dbReference type="NCBI Taxonomy" id="1792846"/>
    <lineage>
        <taxon>Bacteria</taxon>
        <taxon>Pseudomonadati</taxon>
        <taxon>Pseudomonadota</taxon>
        <taxon>Gammaproteobacteria</taxon>
        <taxon>Lysobacterales</taxon>
        <taxon>Lysobacteraceae</taxon>
        <taxon>Lysobacter</taxon>
    </lineage>
</organism>
<feature type="chain" id="PRO_5043594136" description="DUF3365 domain-containing protein" evidence="1">
    <location>
        <begin position="43"/>
        <end position="267"/>
    </location>
</feature>